<organism evidence="3 4">
    <name type="scientific">Massarina eburnea CBS 473.64</name>
    <dbReference type="NCBI Taxonomy" id="1395130"/>
    <lineage>
        <taxon>Eukaryota</taxon>
        <taxon>Fungi</taxon>
        <taxon>Dikarya</taxon>
        <taxon>Ascomycota</taxon>
        <taxon>Pezizomycotina</taxon>
        <taxon>Dothideomycetes</taxon>
        <taxon>Pleosporomycetidae</taxon>
        <taxon>Pleosporales</taxon>
        <taxon>Massarineae</taxon>
        <taxon>Massarinaceae</taxon>
        <taxon>Massarina</taxon>
    </lineage>
</organism>
<feature type="compositionally biased region" description="Pro residues" evidence="2">
    <location>
        <begin position="514"/>
        <end position="524"/>
    </location>
</feature>
<feature type="region of interest" description="Disordered" evidence="2">
    <location>
        <begin position="492"/>
        <end position="545"/>
    </location>
</feature>
<reference evidence="3" key="1">
    <citation type="journal article" date="2020" name="Stud. Mycol.">
        <title>101 Dothideomycetes genomes: a test case for predicting lifestyles and emergence of pathogens.</title>
        <authorList>
            <person name="Haridas S."/>
            <person name="Albert R."/>
            <person name="Binder M."/>
            <person name="Bloem J."/>
            <person name="Labutti K."/>
            <person name="Salamov A."/>
            <person name="Andreopoulos B."/>
            <person name="Baker S."/>
            <person name="Barry K."/>
            <person name="Bills G."/>
            <person name="Bluhm B."/>
            <person name="Cannon C."/>
            <person name="Castanera R."/>
            <person name="Culley D."/>
            <person name="Daum C."/>
            <person name="Ezra D."/>
            <person name="Gonzalez J."/>
            <person name="Henrissat B."/>
            <person name="Kuo A."/>
            <person name="Liang C."/>
            <person name="Lipzen A."/>
            <person name="Lutzoni F."/>
            <person name="Magnuson J."/>
            <person name="Mondo S."/>
            <person name="Nolan M."/>
            <person name="Ohm R."/>
            <person name="Pangilinan J."/>
            <person name="Park H.-J."/>
            <person name="Ramirez L."/>
            <person name="Alfaro M."/>
            <person name="Sun H."/>
            <person name="Tritt A."/>
            <person name="Yoshinaga Y."/>
            <person name="Zwiers L.-H."/>
            <person name="Turgeon B."/>
            <person name="Goodwin S."/>
            <person name="Spatafora J."/>
            <person name="Crous P."/>
            <person name="Grigoriev I."/>
        </authorList>
    </citation>
    <scope>NUCLEOTIDE SEQUENCE</scope>
    <source>
        <strain evidence="3">CBS 473.64</strain>
    </source>
</reference>
<dbReference type="OrthoDB" id="5342758at2759"/>
<evidence type="ECO:0000256" key="1">
    <source>
        <dbReference type="SAM" id="Coils"/>
    </source>
</evidence>
<keyword evidence="4" id="KW-1185">Reference proteome</keyword>
<evidence type="ECO:0000313" key="4">
    <source>
        <dbReference type="Proteomes" id="UP000799753"/>
    </source>
</evidence>
<proteinExistence type="predicted"/>
<evidence type="ECO:0000256" key="2">
    <source>
        <dbReference type="SAM" id="MobiDB-lite"/>
    </source>
</evidence>
<name>A0A6A6S9V1_9PLEO</name>
<dbReference type="Proteomes" id="UP000799753">
    <property type="component" value="Unassembled WGS sequence"/>
</dbReference>
<evidence type="ECO:0008006" key="5">
    <source>
        <dbReference type="Google" id="ProtNLM"/>
    </source>
</evidence>
<feature type="coiled-coil region" evidence="1">
    <location>
        <begin position="259"/>
        <end position="300"/>
    </location>
</feature>
<sequence length="545" mass="61560">MPTTPKVEDTDMLTSISALLHINRRKIAYKYFLTRAQFFITRNLTITCTSKPTPLTKDLRSQLIRSHAIVALRSPHVNMSLFNSVLGSVSPRLRDSFEDPHAHDHELSSYRSSSVTRIPPPVASTVLWNAPQTKLSPPPRVPDDLLVIQRKARHLEQQLQELLDAQADGLMSGLASNEAMPDDLVSNGSITPTAPRKKVGLNTARKRIARRIQQLASVKAEELDLLDEDLRDLSAIVNKTETWSQKRTRLEKKMADISSESTGTKAQDLQTQASKLEQEIRQKEEELWALKTRRRRVLNELADTENSVEAKLSTYKASLSYLDKEVDHFLSRPPPTNHGPLSSSPFPTLPPNRRTLEMAQEYWHEEHTRLVERCEEVDLDRAALDEGAVLWNEVVKKVVEFETSLQDHLTPSARAKTSSDPSRFLELMENTVTYLEENLELATQRGWNLLVCAIGAELQAFKQGKEMLEEVMGVQRKGKEKAVEKLVDTDRVCGGDGEEEEVSRSAIRIGVKSPPEPVLSPPPKQQHKFFDTDDEDPDPELMISH</sequence>
<dbReference type="EMBL" id="MU006780">
    <property type="protein sequence ID" value="KAF2643228.1"/>
    <property type="molecule type" value="Genomic_DNA"/>
</dbReference>
<keyword evidence="1" id="KW-0175">Coiled coil</keyword>
<gene>
    <name evidence="3" type="ORF">P280DRAFT_246879</name>
</gene>
<protein>
    <recommendedName>
        <fullName evidence="5">Autophagy-related protein 28</fullName>
    </recommendedName>
</protein>
<evidence type="ECO:0000313" key="3">
    <source>
        <dbReference type="EMBL" id="KAF2643228.1"/>
    </source>
</evidence>
<dbReference type="AlphaFoldDB" id="A0A6A6S9V1"/>
<accession>A0A6A6S9V1</accession>